<evidence type="ECO:0000313" key="2">
    <source>
        <dbReference type="EMBL" id="PKD28263.1"/>
    </source>
</evidence>
<evidence type="ECO:0000313" key="3">
    <source>
        <dbReference type="Proteomes" id="UP000233425"/>
    </source>
</evidence>
<dbReference type="PROSITE" id="PS51257">
    <property type="entry name" value="PROKAR_LIPOPROTEIN"/>
    <property type="match status" value="1"/>
</dbReference>
<reference evidence="2" key="1">
    <citation type="journal article" date="2018" name="Environ. Microbiol.">
        <title>Sporulation capability and amylosome conservation among diverse human colonic and rumen isolates of the keystone starch-degrader Ruminococcus bromii.</title>
        <authorList>
            <person name="Mukhopadhya I."/>
            <person name="Morais S."/>
            <person name="Laverde-Gomez J."/>
            <person name="Sheridan P.O."/>
            <person name="Walker A.W."/>
            <person name="Kelly W."/>
            <person name="Klieve A.V."/>
            <person name="Ouwerkerk D."/>
            <person name="Duncan S.H."/>
            <person name="Louis P."/>
            <person name="Koropatkin N."/>
            <person name="Cockburn D."/>
            <person name="Kibler R."/>
            <person name="Cooper P.J."/>
            <person name="Sandoval C."/>
            <person name="Crost E."/>
            <person name="Juge N."/>
            <person name="Bayer E.A."/>
            <person name="Flint H.J."/>
        </authorList>
    </citation>
    <scope>NUCLEOTIDE SEQUENCE [LARGE SCALE GENOMIC DNA]</scope>
    <source>
        <strain evidence="2">ATCC 27255</strain>
    </source>
</reference>
<keyword evidence="3" id="KW-1185">Reference proteome</keyword>
<dbReference type="RefSeq" id="WP_101029300.1">
    <property type="nucleotide sequence ID" value="NZ_CABMMZ010000063.1"/>
</dbReference>
<feature type="chain" id="PRO_5039082011" description="DUF4358 domain-containing protein" evidence="1">
    <location>
        <begin position="20"/>
        <end position="154"/>
    </location>
</feature>
<evidence type="ECO:0008006" key="4">
    <source>
        <dbReference type="Google" id="ProtNLM"/>
    </source>
</evidence>
<feature type="signal peptide" evidence="1">
    <location>
        <begin position="1"/>
        <end position="19"/>
    </location>
</feature>
<sequence>MKKVISFAAVLILCLSILAGCGAKDVNLGDVLDKMNTEYSVDATKYETKEDMYKYYNINADDIKQFAAEVGKSDTDSKNTEVVLVEATDSDAASRVETALTNRYNSIFQQNASYSAEELDMVKNCKVTKDGNFVTMIIGEKASDMLTMFNDSIK</sequence>
<evidence type="ECO:0000256" key="1">
    <source>
        <dbReference type="SAM" id="SignalP"/>
    </source>
</evidence>
<keyword evidence="1" id="KW-0732">Signal</keyword>
<name>A0A2N0UMQ7_9FIRM</name>
<comment type="caution">
    <text evidence="2">The sequence shown here is derived from an EMBL/GenBank/DDBJ whole genome shotgun (WGS) entry which is preliminary data.</text>
</comment>
<dbReference type="AlphaFoldDB" id="A0A2N0UMQ7"/>
<protein>
    <recommendedName>
        <fullName evidence="4">DUF4358 domain-containing protein</fullName>
    </recommendedName>
</protein>
<dbReference type="InterPro" id="IPR025648">
    <property type="entry name" value="DUF4358"/>
</dbReference>
<accession>A0A2N0UMQ7</accession>
<proteinExistence type="predicted"/>
<organism evidence="2 3">
    <name type="scientific">Ruminococcus bromii</name>
    <dbReference type="NCBI Taxonomy" id="40518"/>
    <lineage>
        <taxon>Bacteria</taxon>
        <taxon>Bacillati</taxon>
        <taxon>Bacillota</taxon>
        <taxon>Clostridia</taxon>
        <taxon>Eubacteriales</taxon>
        <taxon>Oscillospiraceae</taxon>
        <taxon>Ruminococcus</taxon>
    </lineage>
</organism>
<dbReference type="Proteomes" id="UP000233425">
    <property type="component" value="Unassembled WGS sequence"/>
</dbReference>
<dbReference type="EMBL" id="NNSR01000063">
    <property type="protein sequence ID" value="PKD28263.1"/>
    <property type="molecule type" value="Genomic_DNA"/>
</dbReference>
<gene>
    <name evidence="2" type="ORF">RBATCC27255_01317</name>
</gene>
<dbReference type="Pfam" id="PF14270">
    <property type="entry name" value="DUF4358"/>
    <property type="match status" value="1"/>
</dbReference>